<dbReference type="EMBL" id="JAPUUL010000349">
    <property type="protein sequence ID" value="KAJ8131143.1"/>
    <property type="molecule type" value="Genomic_DNA"/>
</dbReference>
<name>A0ACC2JV66_9PEZI</name>
<dbReference type="Proteomes" id="UP001153332">
    <property type="component" value="Unassembled WGS sequence"/>
</dbReference>
<gene>
    <name evidence="1" type="ORF">O1611_g2480</name>
</gene>
<keyword evidence="2" id="KW-1185">Reference proteome</keyword>
<protein>
    <submittedName>
        <fullName evidence="1">Uncharacterized protein</fullName>
    </submittedName>
</protein>
<reference evidence="1" key="1">
    <citation type="submission" date="2022-12" db="EMBL/GenBank/DDBJ databases">
        <title>Genome Sequence of Lasiodiplodia mahajangana.</title>
        <authorList>
            <person name="Buettner E."/>
        </authorList>
    </citation>
    <scope>NUCLEOTIDE SEQUENCE</scope>
    <source>
        <strain evidence="1">VT137</strain>
    </source>
</reference>
<evidence type="ECO:0000313" key="2">
    <source>
        <dbReference type="Proteomes" id="UP001153332"/>
    </source>
</evidence>
<proteinExistence type="predicted"/>
<evidence type="ECO:0000313" key="1">
    <source>
        <dbReference type="EMBL" id="KAJ8131143.1"/>
    </source>
</evidence>
<comment type="caution">
    <text evidence="1">The sequence shown here is derived from an EMBL/GenBank/DDBJ whole genome shotgun (WGS) entry which is preliminary data.</text>
</comment>
<accession>A0ACC2JV66</accession>
<organism evidence="1 2">
    <name type="scientific">Lasiodiplodia mahajangana</name>
    <dbReference type="NCBI Taxonomy" id="1108764"/>
    <lineage>
        <taxon>Eukaryota</taxon>
        <taxon>Fungi</taxon>
        <taxon>Dikarya</taxon>
        <taxon>Ascomycota</taxon>
        <taxon>Pezizomycotina</taxon>
        <taxon>Dothideomycetes</taxon>
        <taxon>Dothideomycetes incertae sedis</taxon>
        <taxon>Botryosphaeriales</taxon>
        <taxon>Botryosphaeriaceae</taxon>
        <taxon>Lasiodiplodia</taxon>
    </lineage>
</organism>
<sequence length="527" mass="59905">MAEALGVAASGIAVFQVATQVGSSIIKLKQLWDNLQDAPSSIRDLLDQIECLDPALWEADHTFSHANLSPMLWDNSIASRSTTYCRKALNSLAEVVDELAPQINRTGKLRKGVASAKVVLKKEQLKSLERRLQSAVMMLNLAQQSYLVTTWELQSSRSYGDWKFNLRSYRTVPYDSDVFSIVRWGDPKEVQMLFASGQASPHDRDADFGFTLLHFAVSTQNWPMIQYLLSVGASPFEVNTFRMVPMLIMLGHGEDIYSFKDWVHTDAFHKLQHRMPMAQNGITGVTIGKDRRAVAEGLGCSTKESQSEWANLADVVIQNTLDIHHLDITSCYFYNESTPLMTVIRGWVNNLKYRDLNQDILSRAYVHLEPWLLAVRSNGYDLEEYGRRENELLADKELNLPGRCGFRVEQEGSRSFIAFIRLRGYEYGLDPRDWKILWSIPEKNYAADFWRLVEDGPQLVPGAWVEDEDEDEYEYNEGSFTTWRYLEASLSGLNPQEIFLATLYGLEVYGDRGIPATPSLMGLPARP</sequence>